<evidence type="ECO:0000313" key="3">
    <source>
        <dbReference type="Proteomes" id="UP000054771"/>
    </source>
</evidence>
<feature type="compositionally biased region" description="Polar residues" evidence="1">
    <location>
        <begin position="740"/>
        <end position="750"/>
    </location>
</feature>
<feature type="compositionally biased region" description="Basic and acidic residues" evidence="1">
    <location>
        <begin position="141"/>
        <end position="154"/>
    </location>
</feature>
<feature type="compositionally biased region" description="Polar residues" evidence="1">
    <location>
        <begin position="650"/>
        <end position="662"/>
    </location>
</feature>
<feature type="compositionally biased region" description="Basic and acidic residues" evidence="1">
    <location>
        <begin position="598"/>
        <end position="621"/>
    </location>
</feature>
<feature type="compositionally biased region" description="Polar residues" evidence="1">
    <location>
        <begin position="562"/>
        <end position="572"/>
    </location>
</feature>
<name>A0A0U5G9M2_ASPCI</name>
<dbReference type="Proteomes" id="UP000054771">
    <property type="component" value="Unassembled WGS sequence"/>
</dbReference>
<gene>
    <name evidence="2" type="ORF">ASPCAL11930</name>
</gene>
<sequence length="982" mass="107212">MSPKEGNAFAQIKAKEQYRKSEDSNRASKPANTGKTSGLDHDAELAVSMPRPRHDRPEGIPSPTSKTSIFTKPNVTKKRSTTEPTLPTELTFKNEAAEKKKSKVATLRSKFSLKDLGKEFRREKDIPPLSSMPKLGGRSSNDAKRPSSDGDTHSLTEQNFNEAKLYVPKTRKGDVHPYSAPPHTSSFSESATMDKQSQDSMLSCTSVHTPTKSTNVAKSEQEFQHSLVHSTDSGQHANPHLETLLVHSTDSGQHANPHLETLLLGGSSPAARTGECKNTGQPEVVQVNNRIASLQAENIESTVPSSPKTPPPPPPLAPDANPATHSPSIYDTPKTVTSKMAAPSLPEKKERPKISHPLIVSSSSYKGKAREEQVYDQLFMAPRAAPPLPPALPHKARAREEQRINHNQIPKDENQFYGVTSHGGYAPPPPHPGYQNTVTLEQQLAAHVDSLHYHVNTAVQKLSKSFENSSNWTADQILRQVETMSDLARVINVRTVTQAEIVKDLPRLMVDVVHQETRQLEDRMKVFVQQEMTKLKGELGELIVSNVRAATGQPQDSKRSGADTSNHGSQGWTAKPPRDGNRQGQQYQNKRKSRQMPTKREEPTSNKADQKKPAGDSKQEDTPAPGPQAEALSVEQTPADNGPAPIAASDTPNPSNNDSTPVQAKRTVAKDPAEELSGSPESKTAKLSISGPIPIVEGDQIAERHRATSLQRESDTRSQGAFSSEDPKTPKKKGIFNSFRRLNNGDNSGSRFLRTHRRPKEGYSATEQSHCPRLAVSFANSGSSPASSANAVAGSQIHRENSPSLVHPALRNPHQKQIMLDRERHLAQIERQIQSHAHPLRSSHSHHNFDTKAARSNSPLLPLPPSFVTYNPSATRYAAGFSMATTASSSSFPDMRAYQGNMHYPHSASTPQLTSLPLPPNDQGPLQPHPPHYFGSPSLPASVHGHGPNHLPYQSNGVDWNGNADASGPILDESGYPINNFF</sequence>
<proteinExistence type="predicted"/>
<dbReference type="OrthoDB" id="4339014at2759"/>
<feature type="compositionally biased region" description="Pro residues" evidence="1">
    <location>
        <begin position="917"/>
        <end position="931"/>
    </location>
</feature>
<feature type="compositionally biased region" description="Polar residues" evidence="1">
    <location>
        <begin position="62"/>
        <end position="74"/>
    </location>
</feature>
<reference evidence="3" key="1">
    <citation type="journal article" date="2016" name="Genome Announc.">
        <title>Draft genome sequences of fungus Aspergillus calidoustus.</title>
        <authorList>
            <person name="Horn F."/>
            <person name="Linde J."/>
            <person name="Mattern D.J."/>
            <person name="Walther G."/>
            <person name="Guthke R."/>
            <person name="Scherlach K."/>
            <person name="Martin K."/>
            <person name="Brakhage A.A."/>
            <person name="Petzke L."/>
            <person name="Valiante V."/>
        </authorList>
    </citation>
    <scope>NUCLEOTIDE SEQUENCE [LARGE SCALE GENOMIC DNA]</scope>
    <source>
        <strain evidence="3">SF006504</strain>
    </source>
</reference>
<feature type="compositionally biased region" description="Low complexity" evidence="1">
    <location>
        <begin position="82"/>
        <end position="91"/>
    </location>
</feature>
<organism evidence="2 3">
    <name type="scientific">Aspergillus calidoustus</name>
    <dbReference type="NCBI Taxonomy" id="454130"/>
    <lineage>
        <taxon>Eukaryota</taxon>
        <taxon>Fungi</taxon>
        <taxon>Dikarya</taxon>
        <taxon>Ascomycota</taxon>
        <taxon>Pezizomycotina</taxon>
        <taxon>Eurotiomycetes</taxon>
        <taxon>Eurotiomycetidae</taxon>
        <taxon>Eurotiales</taxon>
        <taxon>Aspergillaceae</taxon>
        <taxon>Aspergillus</taxon>
        <taxon>Aspergillus subgen. Nidulantes</taxon>
    </lineage>
</organism>
<feature type="compositionally biased region" description="Polar residues" evidence="1">
    <location>
        <begin position="182"/>
        <end position="218"/>
    </location>
</feature>
<dbReference type="AlphaFoldDB" id="A0A0U5G9M2"/>
<evidence type="ECO:0000256" key="1">
    <source>
        <dbReference type="SAM" id="MobiDB-lite"/>
    </source>
</evidence>
<dbReference type="EMBL" id="CDMC01000012">
    <property type="protein sequence ID" value="CEL08785.1"/>
    <property type="molecule type" value="Genomic_DNA"/>
</dbReference>
<feature type="compositionally biased region" description="Basic and acidic residues" evidence="1">
    <location>
        <begin position="701"/>
        <end position="716"/>
    </location>
</feature>
<feature type="region of interest" description="Disordered" evidence="1">
    <location>
        <begin position="298"/>
        <end position="352"/>
    </location>
</feature>
<feature type="region of interest" description="Disordered" evidence="1">
    <location>
        <begin position="903"/>
        <end position="954"/>
    </location>
</feature>
<feature type="region of interest" description="Disordered" evidence="1">
    <location>
        <begin position="549"/>
        <end position="754"/>
    </location>
</feature>
<feature type="compositionally biased region" description="Basic and acidic residues" evidence="1">
    <location>
        <begin position="112"/>
        <end position="126"/>
    </location>
</feature>
<feature type="region of interest" description="Disordered" evidence="1">
    <location>
        <begin position="1"/>
        <end position="223"/>
    </location>
</feature>
<feature type="region of interest" description="Disordered" evidence="1">
    <location>
        <begin position="835"/>
        <end position="860"/>
    </location>
</feature>
<evidence type="ECO:0000313" key="2">
    <source>
        <dbReference type="EMBL" id="CEL08785.1"/>
    </source>
</evidence>
<accession>A0A0U5G9M2</accession>
<keyword evidence="3" id="KW-1185">Reference proteome</keyword>
<feature type="compositionally biased region" description="Basic and acidic residues" evidence="1">
    <location>
        <begin position="13"/>
        <end position="26"/>
    </location>
</feature>
<feature type="compositionally biased region" description="Polar residues" evidence="1">
    <location>
        <begin position="325"/>
        <end position="338"/>
    </location>
</feature>
<dbReference type="OMA" id="NAWAQMK"/>
<feature type="compositionally biased region" description="Pro residues" evidence="1">
    <location>
        <begin position="307"/>
        <end position="317"/>
    </location>
</feature>
<protein>
    <submittedName>
        <fullName evidence="2">Uncharacterized protein</fullName>
    </submittedName>
</protein>